<feature type="transmembrane region" description="Helical" evidence="10">
    <location>
        <begin position="603"/>
        <end position="622"/>
    </location>
</feature>
<dbReference type="RefSeq" id="WP_330500685.1">
    <property type="nucleotide sequence ID" value="NZ_JAZDWZ010000004.1"/>
</dbReference>
<dbReference type="InterPro" id="IPR047196">
    <property type="entry name" value="YidC_ALB_C"/>
</dbReference>
<evidence type="ECO:0000256" key="6">
    <source>
        <dbReference type="ARBA" id="ARBA00022989"/>
    </source>
</evidence>
<evidence type="ECO:0000256" key="2">
    <source>
        <dbReference type="ARBA" id="ARBA00022448"/>
    </source>
</evidence>
<keyword evidence="13" id="KW-1185">Reference proteome</keyword>
<evidence type="ECO:0000256" key="7">
    <source>
        <dbReference type="ARBA" id="ARBA00023136"/>
    </source>
</evidence>
<evidence type="ECO:0000256" key="4">
    <source>
        <dbReference type="ARBA" id="ARBA00022692"/>
    </source>
</evidence>
<sequence length="707" mass="81192">MKKNNNNRSHKFDYFTKGFDPKEQKKERLKKIWQSIKIFLYVVVFGLTLTGCVQSFVVTTSSHVGNGLELYLDKEAIAPKVNVFDEKTETIKADQQSDEKIDLSTYELNPEKNIYIGNDYENAKNVLNALREQTASQKGEYGKYGSFSSSISLNNIEENQIFNVNNNYLFKAQSTEEYISIYHNQKQVLEDLLNSKLYVFGGDISFKDENKGQLTLPAFKGVSNTIFTQFKFDEATKQYKFNPVIAEVKDSNQESTSQVKELLGGLYELSFADSINFAKEDYANIQNQQDKINKANAIYANDLLVTLIHNSVYKWDVKKYFNNLSVSEFIKQNIYDVLKADINAEVTLTQAQYNIIEKYLNTINSYASVTGFVTPSVFLQYQQKEINAKFANNNDELIKGLNQLKDQYSGDVSKNRILKFEFLDSQNSPFGLPLKGDSPQKAITSWGESWELGPFYGLLVYPLNILIQSTRQAMPNLDGWASIISIIIAVIVTKAISLALSFKGTMSQSIQEDLKTKKAVIEAKYKGFENNKQMKIKKQQEISNLYKKHNIKPIDQFASVVLAMPIFFAMWRVIQGVPEIKSTVWLTINFASVSWRRLFAGEWPYFFVLFFAAGLQFVSQFLPKLLNKKRMKQRTTIAESEALKKSEKTQNIMMIVFLFITLIFSAGVQIYWIFGSIWVIGQTLALHKLKKTDWFKYKYSKKFETDN</sequence>
<accession>A0ABU7ML79</accession>
<dbReference type="NCBIfam" id="TIGR03592">
    <property type="entry name" value="yidC_oxa1_cterm"/>
    <property type="match status" value="1"/>
</dbReference>
<keyword evidence="3" id="KW-1003">Cell membrane</keyword>
<comment type="subcellular location">
    <subcellularLocation>
        <location evidence="1">Cell membrane</location>
        <topology evidence="1">Multi-pass membrane protein</topology>
    </subcellularLocation>
    <subcellularLocation>
        <location evidence="9">Membrane</location>
        <topology evidence="9">Multi-pass membrane protein</topology>
    </subcellularLocation>
</comment>
<evidence type="ECO:0000256" key="5">
    <source>
        <dbReference type="ARBA" id="ARBA00022927"/>
    </source>
</evidence>
<keyword evidence="7 10" id="KW-0472">Membrane</keyword>
<feature type="domain" description="Membrane insertase YidC/Oxa/ALB C-terminal" evidence="11">
    <location>
        <begin position="484"/>
        <end position="687"/>
    </location>
</feature>
<name>A0ABU7ML79_9BACT</name>
<evidence type="ECO:0000259" key="11">
    <source>
        <dbReference type="Pfam" id="PF02096"/>
    </source>
</evidence>
<dbReference type="InterPro" id="IPR028055">
    <property type="entry name" value="YidC/Oxa/ALB_C"/>
</dbReference>
<organism evidence="12 13">
    <name type="scientific">Mycoplasmopsis ciconiae</name>
    <dbReference type="NCBI Taxonomy" id="561067"/>
    <lineage>
        <taxon>Bacteria</taxon>
        <taxon>Bacillati</taxon>
        <taxon>Mycoplasmatota</taxon>
        <taxon>Mycoplasmoidales</taxon>
        <taxon>Metamycoplasmataceae</taxon>
        <taxon>Mycoplasmopsis</taxon>
    </lineage>
</organism>
<dbReference type="NCBIfam" id="NF002567">
    <property type="entry name" value="PRK02201.1-2"/>
    <property type="match status" value="1"/>
</dbReference>
<keyword evidence="4 9" id="KW-0812">Transmembrane</keyword>
<proteinExistence type="inferred from homology"/>
<evidence type="ECO:0000256" key="3">
    <source>
        <dbReference type="ARBA" id="ARBA00022475"/>
    </source>
</evidence>
<keyword evidence="5" id="KW-0653">Protein transport</keyword>
<evidence type="ECO:0000256" key="8">
    <source>
        <dbReference type="ARBA" id="ARBA00023186"/>
    </source>
</evidence>
<evidence type="ECO:0000256" key="10">
    <source>
        <dbReference type="SAM" id="Phobius"/>
    </source>
</evidence>
<dbReference type="Pfam" id="PF02096">
    <property type="entry name" value="60KD_IMP"/>
    <property type="match status" value="1"/>
</dbReference>
<evidence type="ECO:0000313" key="12">
    <source>
        <dbReference type="EMBL" id="MEE3928272.1"/>
    </source>
</evidence>
<keyword evidence="8" id="KW-0143">Chaperone</keyword>
<protein>
    <submittedName>
        <fullName evidence="12">Membrane protein insertase YidC</fullName>
    </submittedName>
</protein>
<comment type="similarity">
    <text evidence="9">Belongs to the OXA1/ALB3/YidC family.</text>
</comment>
<feature type="transmembrane region" description="Helical" evidence="10">
    <location>
        <begin position="38"/>
        <end position="57"/>
    </location>
</feature>
<dbReference type="CDD" id="cd20070">
    <property type="entry name" value="5TM_YidC_Alb3"/>
    <property type="match status" value="1"/>
</dbReference>
<dbReference type="Proteomes" id="UP001344817">
    <property type="component" value="Unassembled WGS sequence"/>
</dbReference>
<keyword evidence="6 10" id="KW-1133">Transmembrane helix</keyword>
<dbReference type="PANTHER" id="PTHR12428:SF65">
    <property type="entry name" value="CYTOCHROME C OXIDASE ASSEMBLY PROTEIN COX18, MITOCHONDRIAL"/>
    <property type="match status" value="1"/>
</dbReference>
<dbReference type="EMBL" id="JAZDWZ010000004">
    <property type="protein sequence ID" value="MEE3928272.1"/>
    <property type="molecule type" value="Genomic_DNA"/>
</dbReference>
<dbReference type="InterPro" id="IPR001708">
    <property type="entry name" value="YidC/ALB3/OXA1/COX18"/>
</dbReference>
<evidence type="ECO:0000256" key="9">
    <source>
        <dbReference type="RuleBase" id="RU003945"/>
    </source>
</evidence>
<feature type="transmembrane region" description="Helical" evidence="10">
    <location>
        <begin position="479"/>
        <end position="502"/>
    </location>
</feature>
<evidence type="ECO:0000313" key="13">
    <source>
        <dbReference type="Proteomes" id="UP001344817"/>
    </source>
</evidence>
<evidence type="ECO:0000256" key="1">
    <source>
        <dbReference type="ARBA" id="ARBA00004651"/>
    </source>
</evidence>
<comment type="caution">
    <text evidence="12">The sequence shown here is derived from an EMBL/GenBank/DDBJ whole genome shotgun (WGS) entry which is preliminary data.</text>
</comment>
<keyword evidence="2" id="KW-0813">Transport</keyword>
<gene>
    <name evidence="12" type="primary">yidC</name>
    <name evidence="12" type="ORF">V2E24_01605</name>
</gene>
<dbReference type="PANTHER" id="PTHR12428">
    <property type="entry name" value="OXA1"/>
    <property type="match status" value="1"/>
</dbReference>
<feature type="transmembrane region" description="Helical" evidence="10">
    <location>
        <begin position="652"/>
        <end position="674"/>
    </location>
</feature>
<feature type="transmembrane region" description="Helical" evidence="10">
    <location>
        <begin position="557"/>
        <end position="574"/>
    </location>
</feature>
<reference evidence="12" key="1">
    <citation type="submission" date="2024-01" db="EMBL/GenBank/DDBJ databases">
        <title>Genome sequence of Mycoplasma ciconiae type strain DSM 25251.</title>
        <authorList>
            <person name="Spergser J."/>
        </authorList>
    </citation>
    <scope>NUCLEOTIDE SEQUENCE [LARGE SCALE GENOMIC DNA]</scope>
    <source>
        <strain evidence="12">DSM 25251</strain>
    </source>
</reference>